<comment type="caution">
    <text evidence="2">The sequence shown here is derived from an EMBL/GenBank/DDBJ whole genome shotgun (WGS) entry which is preliminary data.</text>
</comment>
<name>A0A5C5WMZ8_9BACT</name>
<sequence>MFVFARNQDIFQLGSVFTTSLSGNALLTNETRSESRAIVALDFVSDLGTSDEVFLRTDDALFATEFQNFSISGEGSFLLPGGRTFDGITPGSYELGSRMRCEGTHQVNARASVVPEPSSFLILAIFGLSGFVRARKSCSLSMKD</sequence>
<protein>
    <recommendedName>
        <fullName evidence="1">Ice-binding protein C-terminal domain-containing protein</fullName>
    </recommendedName>
</protein>
<evidence type="ECO:0000259" key="1">
    <source>
        <dbReference type="Pfam" id="PF07589"/>
    </source>
</evidence>
<evidence type="ECO:0000313" key="3">
    <source>
        <dbReference type="Proteomes" id="UP000316598"/>
    </source>
</evidence>
<accession>A0A5C5WMZ8</accession>
<dbReference type="Proteomes" id="UP000316598">
    <property type="component" value="Unassembled WGS sequence"/>
</dbReference>
<gene>
    <name evidence="2" type="ORF">Pla22_42370</name>
</gene>
<proteinExistence type="predicted"/>
<keyword evidence="3" id="KW-1185">Reference proteome</keyword>
<dbReference type="Pfam" id="PF07589">
    <property type="entry name" value="PEP-CTERM"/>
    <property type="match status" value="1"/>
</dbReference>
<reference evidence="2 3" key="1">
    <citation type="submission" date="2019-02" db="EMBL/GenBank/DDBJ databases">
        <title>Deep-cultivation of Planctomycetes and their phenomic and genomic characterization uncovers novel biology.</title>
        <authorList>
            <person name="Wiegand S."/>
            <person name="Jogler M."/>
            <person name="Boedeker C."/>
            <person name="Pinto D."/>
            <person name="Vollmers J."/>
            <person name="Rivas-Marin E."/>
            <person name="Kohn T."/>
            <person name="Peeters S.H."/>
            <person name="Heuer A."/>
            <person name="Rast P."/>
            <person name="Oberbeckmann S."/>
            <person name="Bunk B."/>
            <person name="Jeske O."/>
            <person name="Meyerdierks A."/>
            <person name="Storesund J.E."/>
            <person name="Kallscheuer N."/>
            <person name="Luecker S."/>
            <person name="Lage O.M."/>
            <person name="Pohl T."/>
            <person name="Merkel B.J."/>
            <person name="Hornburger P."/>
            <person name="Mueller R.-W."/>
            <person name="Bruemmer F."/>
            <person name="Labrenz M."/>
            <person name="Spormann A.M."/>
            <person name="Op Den Camp H."/>
            <person name="Overmann J."/>
            <person name="Amann R."/>
            <person name="Jetten M.S.M."/>
            <person name="Mascher T."/>
            <person name="Medema M.H."/>
            <person name="Devos D.P."/>
            <person name="Kaster A.-K."/>
            <person name="Ovreas L."/>
            <person name="Rohde M."/>
            <person name="Galperin M.Y."/>
            <person name="Jogler C."/>
        </authorList>
    </citation>
    <scope>NUCLEOTIDE SEQUENCE [LARGE SCALE GENOMIC DNA]</scope>
    <source>
        <strain evidence="2 3">Pla22</strain>
    </source>
</reference>
<organism evidence="2 3">
    <name type="scientific">Rubripirellula amarantea</name>
    <dbReference type="NCBI Taxonomy" id="2527999"/>
    <lineage>
        <taxon>Bacteria</taxon>
        <taxon>Pseudomonadati</taxon>
        <taxon>Planctomycetota</taxon>
        <taxon>Planctomycetia</taxon>
        <taxon>Pirellulales</taxon>
        <taxon>Pirellulaceae</taxon>
        <taxon>Rubripirellula</taxon>
    </lineage>
</organism>
<evidence type="ECO:0000313" key="2">
    <source>
        <dbReference type="EMBL" id="TWT51459.1"/>
    </source>
</evidence>
<dbReference type="EMBL" id="SJPI01000002">
    <property type="protein sequence ID" value="TWT51459.1"/>
    <property type="molecule type" value="Genomic_DNA"/>
</dbReference>
<dbReference type="InterPro" id="IPR013424">
    <property type="entry name" value="Ice-binding_C"/>
</dbReference>
<feature type="domain" description="Ice-binding protein C-terminal" evidence="1">
    <location>
        <begin position="114"/>
        <end position="136"/>
    </location>
</feature>
<dbReference type="AlphaFoldDB" id="A0A5C5WMZ8"/>